<feature type="non-terminal residue" evidence="1">
    <location>
        <position position="1"/>
    </location>
</feature>
<dbReference type="SUPFAM" id="SSF141452">
    <property type="entry name" value="Hcp1-like"/>
    <property type="match status" value="1"/>
</dbReference>
<dbReference type="EMBL" id="DAARVE010000154">
    <property type="protein sequence ID" value="HAE4078611.1"/>
    <property type="molecule type" value="Genomic_DNA"/>
</dbReference>
<dbReference type="Gene3D" id="2.30.110.20">
    <property type="entry name" value="Hcp1-like"/>
    <property type="match status" value="1"/>
</dbReference>
<dbReference type="AlphaFoldDB" id="A0A730Y4A7"/>
<accession>A0A730Y4A7</accession>
<protein>
    <submittedName>
        <fullName evidence="1">Type VI secretion system tube protein Hcp</fullName>
    </submittedName>
</protein>
<reference evidence="1" key="2">
    <citation type="submission" date="2018-07" db="EMBL/GenBank/DDBJ databases">
        <authorList>
            <consortium name="NCBI Pathogen Detection Project"/>
        </authorList>
    </citation>
    <scope>NUCLEOTIDE SEQUENCE</scope>
    <source>
        <strain evidence="1">13-1494</strain>
    </source>
</reference>
<gene>
    <name evidence="1" type="ORF">G4B41_004936</name>
</gene>
<comment type="caution">
    <text evidence="1">The sequence shown here is derived from an EMBL/GenBank/DDBJ whole genome shotgun (WGS) entry which is preliminary data.</text>
</comment>
<organism evidence="1">
    <name type="scientific">Salmonella dublin</name>
    <dbReference type="NCBI Taxonomy" id="98360"/>
    <lineage>
        <taxon>Bacteria</taxon>
        <taxon>Pseudomonadati</taxon>
        <taxon>Pseudomonadota</taxon>
        <taxon>Gammaproteobacteria</taxon>
        <taxon>Enterobacterales</taxon>
        <taxon>Enterobacteriaceae</taxon>
        <taxon>Salmonella</taxon>
    </lineage>
</organism>
<evidence type="ECO:0000313" key="1">
    <source>
        <dbReference type="EMBL" id="HAE4078611.1"/>
    </source>
</evidence>
<reference evidence="1" key="1">
    <citation type="journal article" date="2018" name="Genome Biol.">
        <title>SKESA: strategic k-mer extension for scrupulous assemblies.</title>
        <authorList>
            <person name="Souvorov A."/>
            <person name="Agarwala R."/>
            <person name="Lipman D.J."/>
        </authorList>
    </citation>
    <scope>NUCLEOTIDE SEQUENCE</scope>
    <source>
        <strain evidence="1">13-1494</strain>
    </source>
</reference>
<proteinExistence type="predicted"/>
<sequence length="47" mass="5388">INFSIAHVVIDSEAQPQESISFIYESINWEHCIAGTSAFSLWDERVF</sequence>
<dbReference type="InterPro" id="IPR036624">
    <property type="entry name" value="Hcp1-lik_sf"/>
</dbReference>
<name>A0A730Y4A7_SALDU</name>